<name>A0ABP2D5W1_9RHOB</name>
<dbReference type="RefSeq" id="WP_007120907.1">
    <property type="nucleotide sequence ID" value="NZ_ABID01000014.1"/>
</dbReference>
<proteinExistence type="predicted"/>
<comment type="caution">
    <text evidence="1">The sequence shown here is derived from an EMBL/GenBank/DDBJ whole genome shotgun (WGS) entry which is preliminary data.</text>
</comment>
<accession>A0ABP2D5W1</accession>
<dbReference type="EMBL" id="ABID01000014">
    <property type="protein sequence ID" value="EDQ03523.1"/>
    <property type="molecule type" value="Genomic_DNA"/>
</dbReference>
<reference evidence="1 2" key="1">
    <citation type="submission" date="2007-11" db="EMBL/GenBank/DDBJ databases">
        <authorList>
            <person name="Wagner-Dobler I."/>
            <person name="Ferriera S."/>
            <person name="Johnson J."/>
            <person name="Kravitz S."/>
            <person name="Beeson K."/>
            <person name="Sutton G."/>
            <person name="Rogers Y.-H."/>
            <person name="Friedman R."/>
            <person name="Frazier M."/>
            <person name="Venter J.C."/>
        </authorList>
    </citation>
    <scope>NUCLEOTIDE SEQUENCE [LARGE SCALE GENOMIC DNA]</scope>
    <source>
        <strain evidence="1 2">HEL-45</strain>
    </source>
</reference>
<evidence type="ECO:0000313" key="2">
    <source>
        <dbReference type="Proteomes" id="UP000003257"/>
    </source>
</evidence>
<gene>
    <name evidence="1" type="ORF">OIHEL45_20081</name>
</gene>
<protein>
    <submittedName>
        <fullName evidence="1">Uncharacterized protein</fullName>
    </submittedName>
</protein>
<organism evidence="1 2">
    <name type="scientific">Sulfitobacter indolifex HEL-45</name>
    <dbReference type="NCBI Taxonomy" id="391624"/>
    <lineage>
        <taxon>Bacteria</taxon>
        <taxon>Pseudomonadati</taxon>
        <taxon>Pseudomonadota</taxon>
        <taxon>Alphaproteobacteria</taxon>
        <taxon>Rhodobacterales</taxon>
        <taxon>Roseobacteraceae</taxon>
        <taxon>Sulfitobacter</taxon>
    </lineage>
</organism>
<keyword evidence="2" id="KW-1185">Reference proteome</keyword>
<evidence type="ECO:0000313" key="1">
    <source>
        <dbReference type="EMBL" id="EDQ03523.1"/>
    </source>
</evidence>
<dbReference type="Proteomes" id="UP000003257">
    <property type="component" value="Unassembled WGS sequence"/>
</dbReference>
<sequence>MTGFFDATQDNVNFGMDMSFYARGVIDAAELKEASIVRMTPDGSKPLDRKVALDKGIRASQRL</sequence>